<keyword evidence="1" id="KW-0732">Signal</keyword>
<dbReference type="GO" id="GO:0006508">
    <property type="term" value="P:proteolysis"/>
    <property type="evidence" value="ECO:0007669"/>
    <property type="project" value="UniProtKB-KW"/>
</dbReference>
<dbReference type="Proteomes" id="UP001454036">
    <property type="component" value="Unassembled WGS sequence"/>
</dbReference>
<dbReference type="PANTHER" id="PTHR43139">
    <property type="entry name" value="SI:DKEY-122A22.2"/>
    <property type="match status" value="1"/>
</dbReference>
<dbReference type="InterPro" id="IPR000073">
    <property type="entry name" value="AB_hydrolase_1"/>
</dbReference>
<name>A0AAV3PJK2_LITER</name>
<dbReference type="InterPro" id="IPR029058">
    <property type="entry name" value="AB_hydrolase_fold"/>
</dbReference>
<reference evidence="3 4" key="1">
    <citation type="submission" date="2024-01" db="EMBL/GenBank/DDBJ databases">
        <title>The complete chloroplast genome sequence of Lithospermum erythrorhizon: insights into the phylogenetic relationship among Boraginaceae species and the maternal lineages of purple gromwells.</title>
        <authorList>
            <person name="Okada T."/>
            <person name="Watanabe K."/>
        </authorList>
    </citation>
    <scope>NUCLEOTIDE SEQUENCE [LARGE SCALE GENOMIC DNA]</scope>
</reference>
<feature type="chain" id="PRO_5043629498" evidence="1">
    <location>
        <begin position="24"/>
        <end position="149"/>
    </location>
</feature>
<accession>A0AAV3PJK2</accession>
<gene>
    <name evidence="3" type="ORF">LIER_09959</name>
</gene>
<dbReference type="Gene3D" id="3.40.50.1820">
    <property type="entry name" value="alpha/beta hydrolase"/>
    <property type="match status" value="1"/>
</dbReference>
<evidence type="ECO:0000313" key="3">
    <source>
        <dbReference type="EMBL" id="GAA0151181.1"/>
    </source>
</evidence>
<keyword evidence="3" id="KW-0645">Protease</keyword>
<protein>
    <submittedName>
        <fullName evidence="3">Serine protease</fullName>
    </submittedName>
</protein>
<evidence type="ECO:0000259" key="2">
    <source>
        <dbReference type="Pfam" id="PF00561"/>
    </source>
</evidence>
<evidence type="ECO:0000256" key="1">
    <source>
        <dbReference type="SAM" id="SignalP"/>
    </source>
</evidence>
<dbReference type="SUPFAM" id="SSF53474">
    <property type="entry name" value="alpha/beta-Hydrolases"/>
    <property type="match status" value="1"/>
</dbReference>
<dbReference type="GO" id="GO:0008233">
    <property type="term" value="F:peptidase activity"/>
    <property type="evidence" value="ECO:0007669"/>
    <property type="project" value="UniProtKB-KW"/>
</dbReference>
<dbReference type="InterPro" id="IPR052370">
    <property type="entry name" value="Meta-cleavage_hydrolase"/>
</dbReference>
<dbReference type="AlphaFoldDB" id="A0AAV3PJK2"/>
<keyword evidence="4" id="KW-1185">Reference proteome</keyword>
<dbReference type="PANTHER" id="PTHR43139:SF22">
    <property type="entry name" value="AB HYDROLASE-1 DOMAIN-CONTAINING PROTEIN"/>
    <property type="match status" value="1"/>
</dbReference>
<evidence type="ECO:0000313" key="4">
    <source>
        <dbReference type="Proteomes" id="UP001454036"/>
    </source>
</evidence>
<feature type="signal peptide" evidence="1">
    <location>
        <begin position="1"/>
        <end position="23"/>
    </location>
</feature>
<comment type="caution">
    <text evidence="3">The sequence shown here is derived from an EMBL/GenBank/DDBJ whole genome shotgun (WGS) entry which is preliminary data.</text>
</comment>
<feature type="domain" description="AB hydrolase-1" evidence="2">
    <location>
        <begin position="54"/>
        <end position="137"/>
    </location>
</feature>
<organism evidence="3 4">
    <name type="scientific">Lithospermum erythrorhizon</name>
    <name type="common">Purple gromwell</name>
    <name type="synonym">Lithospermum officinale var. erythrorhizon</name>
    <dbReference type="NCBI Taxonomy" id="34254"/>
    <lineage>
        <taxon>Eukaryota</taxon>
        <taxon>Viridiplantae</taxon>
        <taxon>Streptophyta</taxon>
        <taxon>Embryophyta</taxon>
        <taxon>Tracheophyta</taxon>
        <taxon>Spermatophyta</taxon>
        <taxon>Magnoliopsida</taxon>
        <taxon>eudicotyledons</taxon>
        <taxon>Gunneridae</taxon>
        <taxon>Pentapetalae</taxon>
        <taxon>asterids</taxon>
        <taxon>lamiids</taxon>
        <taxon>Boraginales</taxon>
        <taxon>Boraginaceae</taxon>
        <taxon>Boraginoideae</taxon>
        <taxon>Lithospermeae</taxon>
        <taxon>Lithospermum</taxon>
    </lineage>
</organism>
<sequence length="149" mass="16885">MVNVVIAIKRILYLLLKLAGMSQKRIQIDPQTVLNFWAPSQSNTKNQKNTTPKPVLLLLHGFCGDGILTWLFQVLYLSKTYAVHVPDLLFFGDSITAWPERSTAFPAECLAKGLKILGVEKCTCVGFSYGLFVGFNWLKCTRSWLMQWL</sequence>
<dbReference type="Pfam" id="PF00561">
    <property type="entry name" value="Abhydrolase_1"/>
    <property type="match status" value="1"/>
</dbReference>
<proteinExistence type="predicted"/>
<dbReference type="EMBL" id="BAABME010001734">
    <property type="protein sequence ID" value="GAA0151181.1"/>
    <property type="molecule type" value="Genomic_DNA"/>
</dbReference>
<keyword evidence="3" id="KW-0378">Hydrolase</keyword>